<dbReference type="GO" id="GO:0016787">
    <property type="term" value="F:hydrolase activity"/>
    <property type="evidence" value="ECO:0007669"/>
    <property type="project" value="UniProtKB-KW"/>
</dbReference>
<keyword evidence="4" id="KW-1185">Reference proteome</keyword>
<dbReference type="InterPro" id="IPR029058">
    <property type="entry name" value="AB_hydrolase_fold"/>
</dbReference>
<keyword evidence="1 3" id="KW-0378">Hydrolase</keyword>
<dbReference type="SUPFAM" id="SSF53474">
    <property type="entry name" value="alpha/beta-Hydrolases"/>
    <property type="match status" value="1"/>
</dbReference>
<dbReference type="InterPro" id="IPR050300">
    <property type="entry name" value="GDXG_lipolytic_enzyme"/>
</dbReference>
<evidence type="ECO:0000313" key="4">
    <source>
        <dbReference type="Proteomes" id="UP000253094"/>
    </source>
</evidence>
<sequence length="249" mass="26628">MPYNELLSRHVRTPDRVIRYGPHPEQVIDVLKGGERGVVILVHGGFWRAEYDRLHTRPMADALAADGYTVCSPEYRRIGHEGGGYPGTFDDITAAVATILAEVPARGPVVMAGHSAGGHLALWHGCSGGKISGVVALAALSDVGRTAADGLGGGAGIALVGGRTDLLRHVDTMRIPWRNEGRLVLVHGAKDRVVPVEMSRHYAARNPAARLVELPDVGHFKLIDPLSHAWPVVSAAIGEHDMRPARISL</sequence>
<dbReference type="InterPro" id="IPR049492">
    <property type="entry name" value="BD-FAE-like_dom"/>
</dbReference>
<accession>A0A367FLP3</accession>
<dbReference type="Gene3D" id="3.40.50.1820">
    <property type="entry name" value="alpha/beta hydrolase"/>
    <property type="match status" value="1"/>
</dbReference>
<feature type="domain" description="BD-FAE-like" evidence="2">
    <location>
        <begin position="35"/>
        <end position="129"/>
    </location>
</feature>
<evidence type="ECO:0000256" key="1">
    <source>
        <dbReference type="ARBA" id="ARBA00022801"/>
    </source>
</evidence>
<dbReference type="Proteomes" id="UP000253094">
    <property type="component" value="Unassembled WGS sequence"/>
</dbReference>
<dbReference type="PANTHER" id="PTHR48081">
    <property type="entry name" value="AB HYDROLASE SUPERFAMILY PROTEIN C4A8.06C"/>
    <property type="match status" value="1"/>
</dbReference>
<evidence type="ECO:0000259" key="2">
    <source>
        <dbReference type="Pfam" id="PF20434"/>
    </source>
</evidence>
<gene>
    <name evidence="3" type="ORF">DQ384_10655</name>
</gene>
<dbReference type="AlphaFoldDB" id="A0A367FLP3"/>
<comment type="caution">
    <text evidence="3">The sequence shown here is derived from an EMBL/GenBank/DDBJ whole genome shotgun (WGS) entry which is preliminary data.</text>
</comment>
<dbReference type="RefSeq" id="WP_114028573.1">
    <property type="nucleotide sequence ID" value="NZ_QOIL01000005.1"/>
</dbReference>
<dbReference type="OrthoDB" id="255603at2"/>
<name>A0A367FLP3_9ACTN</name>
<dbReference type="EMBL" id="QOIL01000005">
    <property type="protein sequence ID" value="RCG31194.1"/>
    <property type="molecule type" value="Genomic_DNA"/>
</dbReference>
<dbReference type="PANTHER" id="PTHR48081:SF33">
    <property type="entry name" value="KYNURENINE FORMAMIDASE"/>
    <property type="match status" value="1"/>
</dbReference>
<proteinExistence type="predicted"/>
<reference evidence="3 4" key="1">
    <citation type="submission" date="2018-06" db="EMBL/GenBank/DDBJ databases">
        <title>Sphaerisporangium craniellae sp. nov., isolated from a marine sponge in the South China Sea.</title>
        <authorList>
            <person name="Li L."/>
        </authorList>
    </citation>
    <scope>NUCLEOTIDE SEQUENCE [LARGE SCALE GENOMIC DNA]</scope>
    <source>
        <strain evidence="3 4">CCTCC AA 208026</strain>
    </source>
</reference>
<protein>
    <submittedName>
        <fullName evidence="3">Alpha/beta hydrolase</fullName>
    </submittedName>
</protein>
<organism evidence="3 4">
    <name type="scientific">Sphaerisporangium album</name>
    <dbReference type="NCBI Taxonomy" id="509200"/>
    <lineage>
        <taxon>Bacteria</taxon>
        <taxon>Bacillati</taxon>
        <taxon>Actinomycetota</taxon>
        <taxon>Actinomycetes</taxon>
        <taxon>Streptosporangiales</taxon>
        <taxon>Streptosporangiaceae</taxon>
        <taxon>Sphaerisporangium</taxon>
    </lineage>
</organism>
<evidence type="ECO:0000313" key="3">
    <source>
        <dbReference type="EMBL" id="RCG31194.1"/>
    </source>
</evidence>
<dbReference type="Pfam" id="PF20434">
    <property type="entry name" value="BD-FAE"/>
    <property type="match status" value="1"/>
</dbReference>